<keyword evidence="2" id="KW-1185">Reference proteome</keyword>
<evidence type="ECO:0000313" key="1">
    <source>
        <dbReference type="EMBL" id="MCI2285213.1"/>
    </source>
</evidence>
<protein>
    <recommendedName>
        <fullName evidence="3">Lipoprotein</fullName>
    </recommendedName>
</protein>
<proteinExistence type="predicted"/>
<dbReference type="EMBL" id="JAKKSL010000004">
    <property type="protein sequence ID" value="MCI2285213.1"/>
    <property type="molecule type" value="Genomic_DNA"/>
</dbReference>
<dbReference type="RefSeq" id="WP_242287973.1">
    <property type="nucleotide sequence ID" value="NZ_JAKKSL010000004.1"/>
</dbReference>
<name>A0ABS9X4P8_9GAMM</name>
<evidence type="ECO:0008006" key="3">
    <source>
        <dbReference type="Google" id="ProtNLM"/>
    </source>
</evidence>
<evidence type="ECO:0000313" key="2">
    <source>
        <dbReference type="Proteomes" id="UP001139646"/>
    </source>
</evidence>
<gene>
    <name evidence="1" type="ORF">L3081_19825</name>
</gene>
<dbReference type="Proteomes" id="UP001139646">
    <property type="component" value="Unassembled WGS sequence"/>
</dbReference>
<organism evidence="1 2">
    <name type="scientific">Colwellia maritima</name>
    <dbReference type="NCBI Taxonomy" id="2912588"/>
    <lineage>
        <taxon>Bacteria</taxon>
        <taxon>Pseudomonadati</taxon>
        <taxon>Pseudomonadota</taxon>
        <taxon>Gammaproteobacteria</taxon>
        <taxon>Alteromonadales</taxon>
        <taxon>Colwelliaceae</taxon>
        <taxon>Colwellia</taxon>
    </lineage>
</organism>
<sequence>MSLMLKKFNRICRVNFAHTVLIISASLCLGACQNTTNSPSKVVALNTVNFGQYYLALKNLSDTELETEIKQQRLKKEEGSIEAEINLILLHSLPNSPTHNVYSAKSQLNEQLKLHKNYYLSSDDQAFIRLLKDQLNQRIVSISASD</sequence>
<accession>A0ABS9X4P8</accession>
<comment type="caution">
    <text evidence="1">The sequence shown here is derived from an EMBL/GenBank/DDBJ whole genome shotgun (WGS) entry which is preliminary data.</text>
</comment>
<reference evidence="1" key="1">
    <citation type="submission" date="2022-01" db="EMBL/GenBank/DDBJ databases">
        <title>Colwellia maritima, isolated from seawater.</title>
        <authorList>
            <person name="Kristyanto S."/>
            <person name="Jung J."/>
            <person name="Jeon C.O."/>
        </authorList>
    </citation>
    <scope>NUCLEOTIDE SEQUENCE</scope>
    <source>
        <strain evidence="1">MSW7</strain>
    </source>
</reference>